<sequence>MPAVDFAPAADRLDRLLRAQMARDELPGILRMHPYGATHGQALTAWAAVLSDGQALQRLESLQRLQPHAVDAAVRAMIDEALKT</sequence>
<accession>A0A9W6S105</accession>
<name>A0A9W6S105_9ACTN</name>
<gene>
    <name evidence="1" type="ORF">Airi02_039090</name>
</gene>
<dbReference type="Proteomes" id="UP001165074">
    <property type="component" value="Unassembled WGS sequence"/>
</dbReference>
<reference evidence="1" key="1">
    <citation type="submission" date="2023-03" db="EMBL/GenBank/DDBJ databases">
        <title>Actinoallomurus iriomotensis NBRC 103684.</title>
        <authorList>
            <person name="Ichikawa N."/>
            <person name="Sato H."/>
            <person name="Tonouchi N."/>
        </authorList>
    </citation>
    <scope>NUCLEOTIDE SEQUENCE</scope>
    <source>
        <strain evidence="1">NBRC 103684</strain>
    </source>
</reference>
<proteinExistence type="predicted"/>
<evidence type="ECO:0000313" key="2">
    <source>
        <dbReference type="Proteomes" id="UP001165074"/>
    </source>
</evidence>
<evidence type="ECO:0000313" key="1">
    <source>
        <dbReference type="EMBL" id="GLY85980.1"/>
    </source>
</evidence>
<dbReference type="AlphaFoldDB" id="A0A9W6S105"/>
<protein>
    <submittedName>
        <fullName evidence="1">Uncharacterized protein</fullName>
    </submittedName>
</protein>
<comment type="caution">
    <text evidence="1">The sequence shown here is derived from an EMBL/GenBank/DDBJ whole genome shotgun (WGS) entry which is preliminary data.</text>
</comment>
<dbReference type="EMBL" id="BSTK01000005">
    <property type="protein sequence ID" value="GLY85980.1"/>
    <property type="molecule type" value="Genomic_DNA"/>
</dbReference>
<organism evidence="1 2">
    <name type="scientific">Actinoallomurus iriomotensis</name>
    <dbReference type="NCBI Taxonomy" id="478107"/>
    <lineage>
        <taxon>Bacteria</taxon>
        <taxon>Bacillati</taxon>
        <taxon>Actinomycetota</taxon>
        <taxon>Actinomycetes</taxon>
        <taxon>Streptosporangiales</taxon>
        <taxon>Thermomonosporaceae</taxon>
        <taxon>Actinoallomurus</taxon>
    </lineage>
</organism>
<keyword evidence="2" id="KW-1185">Reference proteome</keyword>